<evidence type="ECO:0000256" key="1">
    <source>
        <dbReference type="SAM" id="Coils"/>
    </source>
</evidence>
<keyword evidence="4" id="KW-1185">Reference proteome</keyword>
<name>A0A7J6UPH2_PEROL</name>
<proteinExistence type="predicted"/>
<feature type="non-terminal residue" evidence="3">
    <location>
        <position position="1"/>
    </location>
</feature>
<feature type="compositionally biased region" description="Polar residues" evidence="2">
    <location>
        <begin position="516"/>
        <end position="529"/>
    </location>
</feature>
<organism evidence="3 4">
    <name type="scientific">Perkinsus olseni</name>
    <name type="common">Perkinsus atlanticus</name>
    <dbReference type="NCBI Taxonomy" id="32597"/>
    <lineage>
        <taxon>Eukaryota</taxon>
        <taxon>Sar</taxon>
        <taxon>Alveolata</taxon>
        <taxon>Perkinsozoa</taxon>
        <taxon>Perkinsea</taxon>
        <taxon>Perkinsida</taxon>
        <taxon>Perkinsidae</taxon>
        <taxon>Perkinsus</taxon>
    </lineage>
</organism>
<feature type="coiled-coil region" evidence="1">
    <location>
        <begin position="228"/>
        <end position="262"/>
    </location>
</feature>
<sequence length="571" mass="62311">MFKTAADIAAKRGLAGLYSGFLVKSCYLGGSGAFLAVLVPRFKQIKDVTLGYGYRTFPESQLSILMLPVESIVANYADGGTLLVTSVQRDARKGIQMSVRASVGGKEYYKRLDPDELIKLRLSLGIVFNDYDTTVGARRKSASEFATKSLLPALAAVGKCRVSVDNGKCERSFGYWRLVTAAMAVESAAAPTDDSRSFDDPNVPVEDYGQIKGRLSLPQAHAVLEPLCMTLAREAKRLKWSVEQLQRKLHDAEILLEAAKSNSNPIAAAAAPSTVASSTVEGGAKRPLLLPDSGGTPMLECRTTRYSRISADYTTTSVPSVSFIHMPLDKHAQSWCHRHAVRLRQKYGYCRVKPAEHHSDGKTMMGPTMQAYNEAYRSCLEHIDRLRDDMKNVSGEEFLKDFTTDDVLLLRAAIGITGSEGSAAQRQEAAKSFCGELLFPALAEASRCSVRVEGSDTRSAVVEVEYAISDLGHIKGELRIDRAPRQGEVVAAIAAETSRLQTDVKQLKAEERTHGSLGSSTPVPATPLSTPLGKRSPADRKRHSMSVVNPNRRLINPRKRSKGLDFDDDVD</sequence>
<comment type="caution">
    <text evidence="3">The sequence shown here is derived from an EMBL/GenBank/DDBJ whole genome shotgun (WGS) entry which is preliminary data.</text>
</comment>
<dbReference type="Proteomes" id="UP000553632">
    <property type="component" value="Unassembled WGS sequence"/>
</dbReference>
<keyword evidence="1" id="KW-0175">Coiled coil</keyword>
<accession>A0A7J6UPH2</accession>
<feature type="region of interest" description="Disordered" evidence="2">
    <location>
        <begin position="510"/>
        <end position="571"/>
    </location>
</feature>
<dbReference type="EMBL" id="JABANO010000461">
    <property type="protein sequence ID" value="KAF4759199.1"/>
    <property type="molecule type" value="Genomic_DNA"/>
</dbReference>
<evidence type="ECO:0000256" key="2">
    <source>
        <dbReference type="SAM" id="MobiDB-lite"/>
    </source>
</evidence>
<evidence type="ECO:0000313" key="3">
    <source>
        <dbReference type="EMBL" id="KAF4759199.1"/>
    </source>
</evidence>
<reference evidence="3 4" key="1">
    <citation type="submission" date="2020-04" db="EMBL/GenBank/DDBJ databases">
        <title>Perkinsus olseni comparative genomics.</title>
        <authorList>
            <person name="Bogema D.R."/>
        </authorList>
    </citation>
    <scope>NUCLEOTIDE SEQUENCE [LARGE SCALE GENOMIC DNA]</scope>
    <source>
        <strain evidence="3 4">ATCC PRA-207</strain>
    </source>
</reference>
<protein>
    <submittedName>
        <fullName evidence="3">Uncharacterized protein</fullName>
    </submittedName>
</protein>
<evidence type="ECO:0000313" key="4">
    <source>
        <dbReference type="Proteomes" id="UP000553632"/>
    </source>
</evidence>
<gene>
    <name evidence="3" type="ORF">FOZ63_030059</name>
</gene>
<dbReference type="AlphaFoldDB" id="A0A7J6UPH2"/>